<reference evidence="1 2" key="2">
    <citation type="submission" date="2018-06" db="EMBL/GenBank/DDBJ databases">
        <title>Metagenomic assembly of (sub)arctic Cyanobacteria and their associated microbiome from non-axenic cultures.</title>
        <authorList>
            <person name="Baurain D."/>
        </authorList>
    </citation>
    <scope>NUCLEOTIDE SEQUENCE [LARGE SCALE GENOMIC DNA]</scope>
    <source>
        <strain evidence="1">ULC129bin1</strain>
    </source>
</reference>
<evidence type="ECO:0000313" key="1">
    <source>
        <dbReference type="EMBL" id="PZO17896.1"/>
    </source>
</evidence>
<dbReference type="PRINTS" id="PR00368">
    <property type="entry name" value="FADPNR"/>
</dbReference>
<dbReference type="SUPFAM" id="SSF51905">
    <property type="entry name" value="FAD/NAD(P)-binding domain"/>
    <property type="match status" value="1"/>
</dbReference>
<name>A0A2W4U9E7_9CYAN</name>
<accession>A0A2W4U9E7</accession>
<dbReference type="Proteomes" id="UP000249354">
    <property type="component" value="Unassembled WGS sequence"/>
</dbReference>
<dbReference type="GO" id="GO:0008734">
    <property type="term" value="F:L-aspartate oxidase activity"/>
    <property type="evidence" value="ECO:0007669"/>
    <property type="project" value="InterPro"/>
</dbReference>
<dbReference type="AlphaFoldDB" id="A0A2W4U9E7"/>
<dbReference type="InterPro" id="IPR005288">
    <property type="entry name" value="NadB"/>
</dbReference>
<organism evidence="1 2">
    <name type="scientific">Leptolyngbya foveolarum</name>
    <dbReference type="NCBI Taxonomy" id="47253"/>
    <lineage>
        <taxon>Bacteria</taxon>
        <taxon>Bacillati</taxon>
        <taxon>Cyanobacteriota</taxon>
        <taxon>Cyanophyceae</taxon>
        <taxon>Leptolyngbyales</taxon>
        <taxon>Leptolyngbyaceae</taxon>
        <taxon>Leptolyngbya group</taxon>
        <taxon>Leptolyngbya</taxon>
    </lineage>
</organism>
<reference evidence="2" key="1">
    <citation type="submission" date="2018-04" db="EMBL/GenBank/DDBJ databases">
        <authorList>
            <person name="Cornet L."/>
        </authorList>
    </citation>
    <scope>NUCLEOTIDE SEQUENCE [LARGE SCALE GENOMIC DNA]</scope>
</reference>
<dbReference type="InterPro" id="IPR036188">
    <property type="entry name" value="FAD/NAD-bd_sf"/>
</dbReference>
<dbReference type="PANTHER" id="PTHR42716">
    <property type="entry name" value="L-ASPARTATE OXIDASE"/>
    <property type="match status" value="1"/>
</dbReference>
<protein>
    <submittedName>
        <fullName evidence="1">FAD-dependent oxidoreductase</fullName>
    </submittedName>
</protein>
<proteinExistence type="predicted"/>
<dbReference type="GO" id="GO:0009435">
    <property type="term" value="P:NAD+ biosynthetic process"/>
    <property type="evidence" value="ECO:0007669"/>
    <property type="project" value="InterPro"/>
</dbReference>
<evidence type="ECO:0000313" key="2">
    <source>
        <dbReference type="Proteomes" id="UP000249354"/>
    </source>
</evidence>
<dbReference type="Gene3D" id="3.40.50.720">
    <property type="entry name" value="NAD(P)-binding Rossmann-like Domain"/>
    <property type="match status" value="1"/>
</dbReference>
<dbReference type="Pfam" id="PF12831">
    <property type="entry name" value="FAD_oxidored"/>
    <property type="match status" value="1"/>
</dbReference>
<comment type="caution">
    <text evidence="1">The sequence shown here is derived from an EMBL/GenBank/DDBJ whole genome shotgun (WGS) entry which is preliminary data.</text>
</comment>
<sequence length="657" mass="71552">MSSEIISAEVLVVGGGAGGTAAAIQAARRGVSVVLVSELPWLGGMLTAAGVSAPDGNELAAFQTGIWGEFLWELRQRHPSGLGNGWVSFFTYRPAVGAQIFADWVKALPNLRWIMGQTPQAVLRQGDYVAGVQFESVTVCATITIDGTELGDLLPLAEVPFRWGWETQAEWDEPSAPVSLSDPEDALYEITQRYPVQSPTWVMVMEDYGEQAAPMIPPPLQATPDETFGQAWASYLPETSDDPAAAQAAAGEVFLNYGRLPDDQFMINWPHCGNDYGVGLHRLVESAAARAEYGCEAQWHSQSFANYIQRRLGNSYGLAMNAFPFSKYSPGGGFAMMPYYRESRRVKGLVTVSERDILPMVETLGEARVAALPVNDCGDMSAIALGNYPNDHHYPGFEMPLAPKAIRWGGRWTGTAFTIPYEALVPESIDGLLVCEKNISVSHIANGATRLQPVVLGIGQAAGMAAALCVEQGRWPREFGQGGVRSLQTALINDPVAPAAVVPLFNLPPEHPDWAATQQYYLTYPEQYPRSGYHDFEATADTVVAEKVVAEERAIAEPTQAKSVQLDKSGGFKAETAKNTLLDNQISIIGKFSVDENSQYKLHQNLVENLPNYLLLVTVRSEITDVFLQLSNNSLIEVKGTWNSAGKWLLCMSVAVR</sequence>
<dbReference type="EMBL" id="QBMC01000061">
    <property type="protein sequence ID" value="PZO17896.1"/>
    <property type="molecule type" value="Genomic_DNA"/>
</dbReference>
<dbReference type="PANTHER" id="PTHR42716:SF3">
    <property type="entry name" value="SLL1913 PROTEIN"/>
    <property type="match status" value="1"/>
</dbReference>
<gene>
    <name evidence="1" type="ORF">DCF25_10400</name>
</gene>